<keyword evidence="2" id="KW-0472">Membrane</keyword>
<comment type="caution">
    <text evidence="2">Lacks conserved residue(s) required for the propagation of feature annotation.</text>
</comment>
<feature type="chain" id="PRO_5044920438" description="LPS-assembly protein LptD" evidence="2">
    <location>
        <begin position="22"/>
        <end position="823"/>
    </location>
</feature>
<feature type="signal peptide" evidence="2">
    <location>
        <begin position="1"/>
        <end position="21"/>
    </location>
</feature>
<dbReference type="PANTHER" id="PTHR30189">
    <property type="entry name" value="LPS-ASSEMBLY PROTEIN"/>
    <property type="match status" value="1"/>
</dbReference>
<name>A0ABV7WNT0_9GAMM</name>
<evidence type="ECO:0000256" key="2">
    <source>
        <dbReference type="HAMAP-Rule" id="MF_01411"/>
    </source>
</evidence>
<dbReference type="InterPro" id="IPR020889">
    <property type="entry name" value="LipoPS_assembly_LptD"/>
</dbReference>
<feature type="domain" description="LptD C-terminal" evidence="3">
    <location>
        <begin position="308"/>
        <end position="704"/>
    </location>
</feature>
<dbReference type="PANTHER" id="PTHR30189:SF1">
    <property type="entry name" value="LPS-ASSEMBLY PROTEIN LPTD"/>
    <property type="match status" value="1"/>
</dbReference>
<sequence length="823" mass="93259" precursor="true">MKLLYRVLATAITSYTTVSYAQTVVDLDWVDINQLPEQDSANIAPYCPGGFVSPAWPKTDETIIHYDRAEANVNGSGVFYGNVTLSAEDVLAQTNQLTYNRPNEQATLEGEALIRFDNFALSSDQAQFSTQNSAASANNSVFVIHSNDMRGKADTLGRDDRYTYAQKVALTRCSPSDNAWALQSASLTIDNEKRYAKAWHTQLKVKGVPVFYWPYVSFPLDDQRFTGFLTPTFGFTQGDQFLGELRLPFYMNLAPNYDDTLALHYFGNEGLLFDNEFRFLTPNHNGINDVAILTLPKDLDDSAQQDIQRWQVKHQQSGKLSQNTVYDVKANWVSDVNFEQAFAAETEAKPEQTLKANLTHRSGDFKNTLAIDYKQPVADSAEGYRFNKTHALATTQVTDWRGKLYYEHHSLFDAEARPASAAQTELKRQPEITLEHSTRWLDFVNTDTQTRMAFFDRALSNELKSTLDENDVSLNNSTQRNHAQIEFTSPIIENWGYFKPSITGYYTVYNTENDLFDVFSTANAATEKKQTDRTVWRATFDQALTIENPGEKVNTEITPRLHYTYTPFVEQPHDVLEETEATAYALFQTSRFSSIDRIGDMNRLSSSLTSSFISSENNRTLATLALEKGMKLSQERITLNEAATATNTPIEYSSWTVKADVKPSDALTVSSQWGFAHRSLELKDYNVNVSYQPEGRVFSNLHLTQEGSERELGFATYFPVRQNIALIGYAIVENNEEDFQLDGFKFKEFVYGVDYDSCCWNIRLAGYDTAVDNDQSDTFFPLETNRGVYFEFTLKGLGASFGTIEDFLTNLNIGYTGKMFNYK</sequence>
<comment type="caution">
    <text evidence="4">The sequence shown here is derived from an EMBL/GenBank/DDBJ whole genome shotgun (WGS) entry which is preliminary data.</text>
</comment>
<comment type="subcellular location">
    <subcellularLocation>
        <location evidence="2">Cell outer membrane</location>
    </subcellularLocation>
</comment>
<comment type="subunit">
    <text evidence="2">Component of the lipopolysaccharide transport and assembly complex. Interacts with LptE and LptA.</text>
</comment>
<evidence type="ECO:0000313" key="5">
    <source>
        <dbReference type="Proteomes" id="UP001595710"/>
    </source>
</evidence>
<dbReference type="EMBL" id="JBHRYN010000003">
    <property type="protein sequence ID" value="MFC3700113.1"/>
    <property type="molecule type" value="Genomic_DNA"/>
</dbReference>
<dbReference type="InterPro" id="IPR050218">
    <property type="entry name" value="LptD"/>
</dbReference>
<protein>
    <recommendedName>
        <fullName evidence="2">LPS-assembly protein LptD</fullName>
    </recommendedName>
</protein>
<gene>
    <name evidence="2" type="primary">lptD</name>
    <name evidence="4" type="ORF">ACFOND_00560</name>
</gene>
<keyword evidence="1 2" id="KW-0998">Cell outer membrane</keyword>
<proteinExistence type="inferred from homology"/>
<keyword evidence="2" id="KW-0732">Signal</keyword>
<dbReference type="InterPro" id="IPR007543">
    <property type="entry name" value="LptD_C"/>
</dbReference>
<comment type="function">
    <text evidence="2">Together with LptE, is involved in the assembly of lipopolysaccharide (LPS) at the surface of the outer membrane.</text>
</comment>
<evidence type="ECO:0000313" key="4">
    <source>
        <dbReference type="EMBL" id="MFC3700113.1"/>
    </source>
</evidence>
<dbReference type="Proteomes" id="UP001595710">
    <property type="component" value="Unassembled WGS sequence"/>
</dbReference>
<keyword evidence="5" id="KW-1185">Reference proteome</keyword>
<comment type="similarity">
    <text evidence="2">Belongs to the LptD family.</text>
</comment>
<dbReference type="HAMAP" id="MF_01411">
    <property type="entry name" value="LPS_assembly_LptD"/>
    <property type="match status" value="1"/>
</dbReference>
<accession>A0ABV7WNT0</accession>
<dbReference type="Pfam" id="PF04453">
    <property type="entry name" value="LptD"/>
    <property type="match status" value="1"/>
</dbReference>
<reference evidence="5" key="1">
    <citation type="journal article" date="2019" name="Int. J. Syst. Evol. Microbiol.">
        <title>The Global Catalogue of Microorganisms (GCM) 10K type strain sequencing project: providing services to taxonomists for standard genome sequencing and annotation.</title>
        <authorList>
            <consortium name="The Broad Institute Genomics Platform"/>
            <consortium name="The Broad Institute Genome Sequencing Center for Infectious Disease"/>
            <person name="Wu L."/>
            <person name="Ma J."/>
        </authorList>
    </citation>
    <scope>NUCLEOTIDE SEQUENCE [LARGE SCALE GENOMIC DNA]</scope>
    <source>
        <strain evidence="5">CECT 8288</strain>
    </source>
</reference>
<evidence type="ECO:0000259" key="3">
    <source>
        <dbReference type="Pfam" id="PF04453"/>
    </source>
</evidence>
<organism evidence="4 5">
    <name type="scientific">Reinekea marina</name>
    <dbReference type="NCBI Taxonomy" id="1310421"/>
    <lineage>
        <taxon>Bacteria</taxon>
        <taxon>Pseudomonadati</taxon>
        <taxon>Pseudomonadota</taxon>
        <taxon>Gammaproteobacteria</taxon>
        <taxon>Oceanospirillales</taxon>
        <taxon>Saccharospirillaceae</taxon>
        <taxon>Reinekea</taxon>
    </lineage>
</organism>
<evidence type="ECO:0000256" key="1">
    <source>
        <dbReference type="ARBA" id="ARBA00023237"/>
    </source>
</evidence>
<dbReference type="RefSeq" id="WP_290280842.1">
    <property type="nucleotide sequence ID" value="NZ_JAUFQI010000001.1"/>
</dbReference>